<name>A0A504UT02_9HYPH</name>
<dbReference type="SMART" id="SM00460">
    <property type="entry name" value="TGc"/>
    <property type="match status" value="1"/>
</dbReference>
<comment type="caution">
    <text evidence="2">The sequence shown here is derived from an EMBL/GenBank/DDBJ whole genome shotgun (WGS) entry which is preliminary data.</text>
</comment>
<dbReference type="InterPro" id="IPR002931">
    <property type="entry name" value="Transglutaminase-like"/>
</dbReference>
<dbReference type="RefSeq" id="WP_140828644.1">
    <property type="nucleotide sequence ID" value="NZ_VFYP01000001.1"/>
</dbReference>
<proteinExistence type="predicted"/>
<dbReference type="Gene3D" id="3.10.620.30">
    <property type="match status" value="1"/>
</dbReference>
<reference evidence="2 3" key="1">
    <citation type="submission" date="2019-06" db="EMBL/GenBank/DDBJ databases">
        <title>Rhizobium sp. CL12 isolated from roots of soybean.</title>
        <authorList>
            <person name="Wang C."/>
        </authorList>
    </citation>
    <scope>NUCLEOTIDE SEQUENCE [LARGE SCALE GENOMIC DNA]</scope>
    <source>
        <strain evidence="2 3">CL12</strain>
    </source>
</reference>
<dbReference type="PANTHER" id="PTHR33490:SF6">
    <property type="entry name" value="SLL1049 PROTEIN"/>
    <property type="match status" value="1"/>
</dbReference>
<sequence length="274" mass="30025">MRLHITHTTEYRYDDPVQYSLQRLRLTPCSSPGQTVHAWNIAVDGAKVEAGFNDQFGNHTHLVSTEGPSHSIHIAASGEVETEDRAGVFGQHLGYVPLWLYLRDTPLTKPGKLTRELMRSLTGENELAKMHDLMGKLHAAVVYETGSTGTETTAEQALEAGRGVCQDHAHVFIASARLMNLPARYVSGYLMMDDRTEQTATHAWAEVHLPGLGWVGFDAANNHCPDTRYVRIATGLSYTDAAPVSGLRMGLAAEDLTVKVVVEDKAQSQSQSQS</sequence>
<dbReference type="EMBL" id="VFYP01000001">
    <property type="protein sequence ID" value="TPP11786.1"/>
    <property type="molecule type" value="Genomic_DNA"/>
</dbReference>
<evidence type="ECO:0000259" key="1">
    <source>
        <dbReference type="SMART" id="SM00460"/>
    </source>
</evidence>
<dbReference type="SUPFAM" id="SSF54001">
    <property type="entry name" value="Cysteine proteinases"/>
    <property type="match status" value="1"/>
</dbReference>
<dbReference type="Proteomes" id="UP000316429">
    <property type="component" value="Unassembled WGS sequence"/>
</dbReference>
<organism evidence="2 3">
    <name type="scientific">Rhizobium glycinendophyticum</name>
    <dbReference type="NCBI Taxonomy" id="2589807"/>
    <lineage>
        <taxon>Bacteria</taxon>
        <taxon>Pseudomonadati</taxon>
        <taxon>Pseudomonadota</taxon>
        <taxon>Alphaproteobacteria</taxon>
        <taxon>Hyphomicrobiales</taxon>
        <taxon>Rhizobiaceae</taxon>
        <taxon>Rhizobium/Agrobacterium group</taxon>
        <taxon>Rhizobium</taxon>
    </lineage>
</organism>
<dbReference type="InterPro" id="IPR038765">
    <property type="entry name" value="Papain-like_cys_pep_sf"/>
</dbReference>
<dbReference type="AlphaFoldDB" id="A0A504UT02"/>
<dbReference type="PANTHER" id="PTHR33490">
    <property type="entry name" value="BLR5614 PROTEIN-RELATED"/>
    <property type="match status" value="1"/>
</dbReference>
<accession>A0A504UT02</accession>
<dbReference type="OrthoDB" id="9804023at2"/>
<dbReference type="Pfam" id="PF08379">
    <property type="entry name" value="Bact_transglu_N"/>
    <property type="match status" value="1"/>
</dbReference>
<gene>
    <name evidence="2" type="ORF">FJQ55_13610</name>
</gene>
<dbReference type="InterPro" id="IPR013589">
    <property type="entry name" value="Bac_transglu_N"/>
</dbReference>
<evidence type="ECO:0000313" key="3">
    <source>
        <dbReference type="Proteomes" id="UP000316429"/>
    </source>
</evidence>
<evidence type="ECO:0000313" key="2">
    <source>
        <dbReference type="EMBL" id="TPP11786.1"/>
    </source>
</evidence>
<protein>
    <submittedName>
        <fullName evidence="2">Transglutaminase family protein</fullName>
    </submittedName>
</protein>
<feature type="domain" description="Transglutaminase-like" evidence="1">
    <location>
        <begin position="157"/>
        <end position="221"/>
    </location>
</feature>
<keyword evidence="3" id="KW-1185">Reference proteome</keyword>
<dbReference type="Pfam" id="PF01841">
    <property type="entry name" value="Transglut_core"/>
    <property type="match status" value="1"/>
</dbReference>